<dbReference type="InterPro" id="IPR022496">
    <property type="entry name" value="T6A_TsaB"/>
</dbReference>
<dbReference type="EMBL" id="LR215050">
    <property type="protein sequence ID" value="VEU83090.1"/>
    <property type="molecule type" value="Genomic_DNA"/>
</dbReference>
<keyword evidence="2" id="KW-0645">Protease</keyword>
<dbReference type="Gene3D" id="3.30.420.40">
    <property type="match status" value="1"/>
</dbReference>
<dbReference type="AlphaFoldDB" id="A0A449BKY6"/>
<dbReference type="SUPFAM" id="SSF53067">
    <property type="entry name" value="Actin-like ATPase domain"/>
    <property type="match status" value="1"/>
</dbReference>
<sequence>MKYLLIDTSTDVMVLMLHENNKLIDKIFRKGKSDHQAFIVPLIDELLKKNKTDIKEIDEFVIGIGPGSYTGLRVGLMTAKMLSYTLNKPLMKISSLAFLASGYDDELIIWHDARNNDGFQGVFKKGELIGEESVRNLNDLSEEEKNKLLIIKEDTINIDSNRVIKNAILVKDVFAIVPNYLRKTEAENKLDQESRS</sequence>
<dbReference type="STRING" id="1408416.GCA_000702765_01316"/>
<reference evidence="2 3" key="1">
    <citation type="submission" date="2019-01" db="EMBL/GenBank/DDBJ databases">
        <authorList>
            <consortium name="Pathogen Informatics"/>
        </authorList>
    </citation>
    <scope>NUCLEOTIDE SEQUENCE [LARGE SCALE GENOMIC DNA]</scope>
    <source>
        <strain evidence="2 3">NCTC10172</strain>
    </source>
</reference>
<dbReference type="GO" id="GO:0008233">
    <property type="term" value="F:peptidase activity"/>
    <property type="evidence" value="ECO:0007669"/>
    <property type="project" value="UniProtKB-KW"/>
</dbReference>
<keyword evidence="2" id="KW-0378">Hydrolase</keyword>
<dbReference type="InterPro" id="IPR043129">
    <property type="entry name" value="ATPase_NBD"/>
</dbReference>
<evidence type="ECO:0000313" key="3">
    <source>
        <dbReference type="Proteomes" id="UP000290909"/>
    </source>
</evidence>
<feature type="domain" description="Gcp-like" evidence="1">
    <location>
        <begin position="33"/>
        <end position="117"/>
    </location>
</feature>
<dbReference type="Gene3D" id="3.30.420.200">
    <property type="match status" value="1"/>
</dbReference>
<dbReference type="KEGG" id="ahk:NCTC10172_01140"/>
<dbReference type="NCBIfam" id="TIGR03725">
    <property type="entry name" value="T6A_YeaZ"/>
    <property type="match status" value="1"/>
</dbReference>
<dbReference type="InterPro" id="IPR000905">
    <property type="entry name" value="Gcp-like_dom"/>
</dbReference>
<proteinExistence type="predicted"/>
<keyword evidence="3" id="KW-1185">Reference proteome</keyword>
<dbReference type="GO" id="GO:0002949">
    <property type="term" value="P:tRNA threonylcarbamoyladenosine modification"/>
    <property type="evidence" value="ECO:0007669"/>
    <property type="project" value="InterPro"/>
</dbReference>
<dbReference type="Proteomes" id="UP000290909">
    <property type="component" value="Chromosome"/>
</dbReference>
<evidence type="ECO:0000313" key="2">
    <source>
        <dbReference type="EMBL" id="VEU83090.1"/>
    </source>
</evidence>
<accession>A0A449BKY6</accession>
<protein>
    <submittedName>
        <fullName evidence="2">Protease-like protein</fullName>
    </submittedName>
</protein>
<dbReference type="Pfam" id="PF00814">
    <property type="entry name" value="TsaD"/>
    <property type="match status" value="1"/>
</dbReference>
<organism evidence="2 3">
    <name type="scientific">Acholeplasma hippikon</name>
    <dbReference type="NCBI Taxonomy" id="264636"/>
    <lineage>
        <taxon>Bacteria</taxon>
        <taxon>Bacillati</taxon>
        <taxon>Mycoplasmatota</taxon>
        <taxon>Mollicutes</taxon>
        <taxon>Acholeplasmatales</taxon>
        <taxon>Acholeplasmataceae</taxon>
        <taxon>Acholeplasma</taxon>
    </lineage>
</organism>
<dbReference type="RefSeq" id="WP_051659082.1">
    <property type="nucleotide sequence ID" value="NZ_LR215050.1"/>
</dbReference>
<gene>
    <name evidence="2" type="primary">ydiC</name>
    <name evidence="2" type="ORF">NCTC10172_01140</name>
</gene>
<dbReference type="GO" id="GO:0006508">
    <property type="term" value="P:proteolysis"/>
    <property type="evidence" value="ECO:0007669"/>
    <property type="project" value="UniProtKB-KW"/>
</dbReference>
<evidence type="ECO:0000259" key="1">
    <source>
        <dbReference type="Pfam" id="PF00814"/>
    </source>
</evidence>
<name>A0A449BKY6_9MOLU</name>